<dbReference type="Proteomes" id="UP000018948">
    <property type="component" value="Unassembled WGS sequence"/>
</dbReference>
<feature type="region of interest" description="Disordered" evidence="1">
    <location>
        <begin position="116"/>
        <end position="142"/>
    </location>
</feature>
<feature type="compositionally biased region" description="Basic and acidic residues" evidence="1">
    <location>
        <begin position="130"/>
        <end position="142"/>
    </location>
</feature>
<name>W2ZMW5_PHYNI</name>
<evidence type="ECO:0000313" key="3">
    <source>
        <dbReference type="Proteomes" id="UP000018948"/>
    </source>
</evidence>
<feature type="region of interest" description="Disordered" evidence="1">
    <location>
        <begin position="45"/>
        <end position="76"/>
    </location>
</feature>
<feature type="compositionally biased region" description="Polar residues" evidence="1">
    <location>
        <begin position="7"/>
        <end position="22"/>
    </location>
</feature>
<organism evidence="2 3">
    <name type="scientific">Phytophthora nicotianae P10297</name>
    <dbReference type="NCBI Taxonomy" id="1317064"/>
    <lineage>
        <taxon>Eukaryota</taxon>
        <taxon>Sar</taxon>
        <taxon>Stramenopiles</taxon>
        <taxon>Oomycota</taxon>
        <taxon>Peronosporomycetes</taxon>
        <taxon>Peronosporales</taxon>
        <taxon>Peronosporaceae</taxon>
        <taxon>Phytophthora</taxon>
    </lineage>
</organism>
<gene>
    <name evidence="2" type="ORF">F442_05925</name>
</gene>
<evidence type="ECO:0000313" key="2">
    <source>
        <dbReference type="EMBL" id="ETP48306.1"/>
    </source>
</evidence>
<protein>
    <submittedName>
        <fullName evidence="2">Uncharacterized protein</fullName>
    </submittedName>
</protein>
<feature type="region of interest" description="Disordered" evidence="1">
    <location>
        <begin position="1"/>
        <end position="33"/>
    </location>
</feature>
<feature type="compositionally biased region" description="Polar residues" evidence="1">
    <location>
        <begin position="53"/>
        <end position="68"/>
    </location>
</feature>
<accession>W2ZMW5</accession>
<reference evidence="2 3" key="1">
    <citation type="submission" date="2013-11" db="EMBL/GenBank/DDBJ databases">
        <title>The Genome Sequence of Phytophthora parasitica P10297.</title>
        <authorList>
            <consortium name="The Broad Institute Genomics Platform"/>
            <person name="Russ C."/>
            <person name="Tyler B."/>
            <person name="Panabieres F."/>
            <person name="Shan W."/>
            <person name="Tripathy S."/>
            <person name="Grunwald N."/>
            <person name="Machado M."/>
            <person name="Johnson C.S."/>
            <person name="Walker B."/>
            <person name="Young S.K."/>
            <person name="Zeng Q."/>
            <person name="Gargeya S."/>
            <person name="Fitzgerald M."/>
            <person name="Haas B."/>
            <person name="Abouelleil A."/>
            <person name="Allen A.W."/>
            <person name="Alvarado L."/>
            <person name="Arachchi H.M."/>
            <person name="Berlin A.M."/>
            <person name="Chapman S.B."/>
            <person name="Gainer-Dewar J."/>
            <person name="Goldberg J."/>
            <person name="Griggs A."/>
            <person name="Gujja S."/>
            <person name="Hansen M."/>
            <person name="Howarth C."/>
            <person name="Imamovic A."/>
            <person name="Ireland A."/>
            <person name="Larimer J."/>
            <person name="McCowan C."/>
            <person name="Murphy C."/>
            <person name="Pearson M."/>
            <person name="Poon T.W."/>
            <person name="Priest M."/>
            <person name="Roberts A."/>
            <person name="Saif S."/>
            <person name="Shea T."/>
            <person name="Sisk P."/>
            <person name="Sykes S."/>
            <person name="Wortman J."/>
            <person name="Nusbaum C."/>
            <person name="Birren B."/>
        </authorList>
    </citation>
    <scope>NUCLEOTIDE SEQUENCE [LARGE SCALE GENOMIC DNA]</scope>
    <source>
        <strain evidence="2 3">P10297</strain>
    </source>
</reference>
<sequence length="142" mass="15838">MARSPARSETSFQRPSRLASSSRELRKPNPFPTVLGRLRTLCATRHHSPQGMRMSSLSRVSLPMTSTAPRAARSLQKPTLGQIDLWPAPLWGRRAATTGMYGQAQLKQPDVLSCSYSTHTHVGPRRERRTKSFIDKHSASDT</sequence>
<dbReference type="EMBL" id="ANIY01001253">
    <property type="protein sequence ID" value="ETP48306.1"/>
    <property type="molecule type" value="Genomic_DNA"/>
</dbReference>
<comment type="caution">
    <text evidence="2">The sequence shown here is derived from an EMBL/GenBank/DDBJ whole genome shotgun (WGS) entry which is preliminary data.</text>
</comment>
<proteinExistence type="predicted"/>
<evidence type="ECO:0000256" key="1">
    <source>
        <dbReference type="SAM" id="MobiDB-lite"/>
    </source>
</evidence>
<dbReference type="AlphaFoldDB" id="W2ZMW5"/>